<feature type="region of interest" description="Disordered" evidence="4">
    <location>
        <begin position="489"/>
        <end position="526"/>
    </location>
</feature>
<keyword evidence="8" id="KW-1185">Reference proteome</keyword>
<dbReference type="InterPro" id="IPR029058">
    <property type="entry name" value="AB_hydrolase_fold"/>
</dbReference>
<evidence type="ECO:0000256" key="5">
    <source>
        <dbReference type="SAM" id="SignalP"/>
    </source>
</evidence>
<evidence type="ECO:0000256" key="4">
    <source>
        <dbReference type="SAM" id="MobiDB-lite"/>
    </source>
</evidence>
<dbReference type="Gene3D" id="3.40.50.1820">
    <property type="entry name" value="alpha/beta hydrolase"/>
    <property type="match status" value="1"/>
</dbReference>
<evidence type="ECO:0000259" key="6">
    <source>
        <dbReference type="Pfam" id="PF00561"/>
    </source>
</evidence>
<dbReference type="EMBL" id="JBHSIT010000001">
    <property type="protein sequence ID" value="MFC4906331.1"/>
    <property type="molecule type" value="Genomic_DNA"/>
</dbReference>
<keyword evidence="2 5" id="KW-0732">Signal</keyword>
<proteinExistence type="inferred from homology"/>
<keyword evidence="3 7" id="KW-0378">Hydrolase</keyword>
<feature type="signal peptide" evidence="5">
    <location>
        <begin position="1"/>
        <end position="29"/>
    </location>
</feature>
<protein>
    <submittedName>
        <fullName evidence="7">Alpha/beta fold hydrolase</fullName>
    </submittedName>
</protein>
<feature type="domain" description="AB hydrolase-1" evidence="6">
    <location>
        <begin position="94"/>
        <end position="463"/>
    </location>
</feature>
<gene>
    <name evidence="7" type="ORF">ACFPCY_03290</name>
</gene>
<evidence type="ECO:0000313" key="7">
    <source>
        <dbReference type="EMBL" id="MFC4906331.1"/>
    </source>
</evidence>
<reference evidence="8" key="1">
    <citation type="journal article" date="2019" name="Int. J. Syst. Evol. Microbiol.">
        <title>The Global Catalogue of Microorganisms (GCM) 10K type strain sequencing project: providing services to taxonomists for standard genome sequencing and annotation.</title>
        <authorList>
            <consortium name="The Broad Institute Genomics Platform"/>
            <consortium name="The Broad Institute Genome Sequencing Center for Infectious Disease"/>
            <person name="Wu L."/>
            <person name="Ma J."/>
        </authorList>
    </citation>
    <scope>NUCLEOTIDE SEQUENCE [LARGE SCALE GENOMIC DNA]</scope>
    <source>
        <strain evidence="8">KLKA75</strain>
    </source>
</reference>
<evidence type="ECO:0000256" key="3">
    <source>
        <dbReference type="ARBA" id="ARBA00022801"/>
    </source>
</evidence>
<sequence length="526" mass="57639">MRNPIAHRATAGAAATVTALAVLSLPATSADARPARASITWRPCPKHDPVEKNRLRGLQCGTLRVPLDHAHPRGAQITLALTRARHTAARSQGVVLLNRGGPGAHGRDMPKLLTHGMPRRVAAAYDWIGFDPRGVGASRPELVCDRAFQDPGRPRADTIPSNAAEENAWRARAAAFAADCARRYPRLLPHMGTADWVRDMDDIRAALGQRKINYLGYSYGTYLGAVYASTYPGRVRRMVLDSVVRPSGVWYDDNLDQDVAFQKRIQAYFSWIARYDSVYHLGRTGPQVAAAYARARARLKAKPVKGRIGPSELDDVFLSDGYGNFAWPDHAKILSAYLRGDAKPLAAEWRPPTLLDQNDYTVYTAVQCRDAYWPRDWTRWHVDSVRLYRSGYTFETWSNTWYNAPCATWRGPEGPVPRVGAPANLAPVLLVQGTEDAATPFDGALETRRRLPRSRLLVQVGGGNHGVTLGGDRCVDGAVARYLARGALPRPGATCKAPPPPTPDGKGKRVRARVPGPVSAPVGARF</sequence>
<dbReference type="GO" id="GO:0016787">
    <property type="term" value="F:hydrolase activity"/>
    <property type="evidence" value="ECO:0007669"/>
    <property type="project" value="UniProtKB-KW"/>
</dbReference>
<dbReference type="InterPro" id="IPR000073">
    <property type="entry name" value="AB_hydrolase_1"/>
</dbReference>
<organism evidence="7 8">
    <name type="scientific">Actinomadura gamaensis</name>
    <dbReference type="NCBI Taxonomy" id="1763541"/>
    <lineage>
        <taxon>Bacteria</taxon>
        <taxon>Bacillati</taxon>
        <taxon>Actinomycetota</taxon>
        <taxon>Actinomycetes</taxon>
        <taxon>Streptosporangiales</taxon>
        <taxon>Thermomonosporaceae</taxon>
        <taxon>Actinomadura</taxon>
    </lineage>
</organism>
<dbReference type="SUPFAM" id="SSF53474">
    <property type="entry name" value="alpha/beta-Hydrolases"/>
    <property type="match status" value="1"/>
</dbReference>
<dbReference type="RefSeq" id="WP_378252040.1">
    <property type="nucleotide sequence ID" value="NZ_JBHSIT010000001.1"/>
</dbReference>
<accession>A0ABV9TQF7</accession>
<dbReference type="Proteomes" id="UP001595872">
    <property type="component" value="Unassembled WGS sequence"/>
</dbReference>
<feature type="chain" id="PRO_5047146396" evidence="5">
    <location>
        <begin position="30"/>
        <end position="526"/>
    </location>
</feature>
<comment type="caution">
    <text evidence="7">The sequence shown here is derived from an EMBL/GenBank/DDBJ whole genome shotgun (WGS) entry which is preliminary data.</text>
</comment>
<evidence type="ECO:0000256" key="1">
    <source>
        <dbReference type="ARBA" id="ARBA00010088"/>
    </source>
</evidence>
<dbReference type="InterPro" id="IPR051601">
    <property type="entry name" value="Serine_prot/Carboxylest_S33"/>
</dbReference>
<evidence type="ECO:0000313" key="8">
    <source>
        <dbReference type="Proteomes" id="UP001595872"/>
    </source>
</evidence>
<dbReference type="PANTHER" id="PTHR43248">
    <property type="entry name" value="2-SUCCINYL-6-HYDROXY-2,4-CYCLOHEXADIENE-1-CARBOXYLATE SYNTHASE"/>
    <property type="match status" value="1"/>
</dbReference>
<evidence type="ECO:0000256" key="2">
    <source>
        <dbReference type="ARBA" id="ARBA00022729"/>
    </source>
</evidence>
<comment type="similarity">
    <text evidence="1">Belongs to the peptidase S33 family.</text>
</comment>
<name>A0ABV9TQF7_9ACTN</name>
<dbReference type="PANTHER" id="PTHR43248:SF29">
    <property type="entry name" value="TRIPEPTIDYL AMINOPEPTIDASE"/>
    <property type="match status" value="1"/>
</dbReference>
<dbReference type="Pfam" id="PF00561">
    <property type="entry name" value="Abhydrolase_1"/>
    <property type="match status" value="1"/>
</dbReference>